<evidence type="ECO:0000259" key="2">
    <source>
        <dbReference type="PROSITE" id="PS50263"/>
    </source>
</evidence>
<dbReference type="GO" id="GO:0016811">
    <property type="term" value="F:hydrolase activity, acting on carbon-nitrogen (but not peptide) bonds, in linear amides"/>
    <property type="evidence" value="ECO:0007669"/>
    <property type="project" value="TreeGrafter"/>
</dbReference>
<keyword evidence="1 3" id="KW-0378">Hydrolase</keyword>
<dbReference type="InterPro" id="IPR050345">
    <property type="entry name" value="Aliph_Amidase/BUP"/>
</dbReference>
<dbReference type="PROSITE" id="PS50263">
    <property type="entry name" value="CN_HYDROLASE"/>
    <property type="match status" value="2"/>
</dbReference>
<gene>
    <name evidence="3" type="ORF">FVP77_03015</name>
</gene>
<name>A0A5C8I3H7_9MICO</name>
<dbReference type="CDD" id="cd07197">
    <property type="entry name" value="nitrilase"/>
    <property type="match status" value="2"/>
</dbReference>
<dbReference type="Proteomes" id="UP000321034">
    <property type="component" value="Unassembled WGS sequence"/>
</dbReference>
<dbReference type="EMBL" id="VRSV01000001">
    <property type="protein sequence ID" value="TXK12463.1"/>
    <property type="molecule type" value="Genomic_DNA"/>
</dbReference>
<dbReference type="OrthoDB" id="9811121at2"/>
<dbReference type="PANTHER" id="PTHR43674:SF2">
    <property type="entry name" value="BETA-UREIDOPROPIONASE"/>
    <property type="match status" value="1"/>
</dbReference>
<feature type="domain" description="CN hydrolase" evidence="2">
    <location>
        <begin position="293"/>
        <end position="535"/>
    </location>
</feature>
<organism evidence="3 4">
    <name type="scientific">Microbacterium hatanonis</name>
    <dbReference type="NCBI Taxonomy" id="404366"/>
    <lineage>
        <taxon>Bacteria</taxon>
        <taxon>Bacillati</taxon>
        <taxon>Actinomycetota</taxon>
        <taxon>Actinomycetes</taxon>
        <taxon>Micrococcales</taxon>
        <taxon>Microbacteriaceae</taxon>
        <taxon>Microbacterium</taxon>
    </lineage>
</organism>
<evidence type="ECO:0000256" key="1">
    <source>
        <dbReference type="ARBA" id="ARBA00022801"/>
    </source>
</evidence>
<keyword evidence="4" id="KW-1185">Reference proteome</keyword>
<comment type="caution">
    <text evidence="3">The sequence shown here is derived from an EMBL/GenBank/DDBJ whole genome shotgun (WGS) entry which is preliminary data.</text>
</comment>
<dbReference type="InterPro" id="IPR036526">
    <property type="entry name" value="C-N_Hydrolase_sf"/>
</dbReference>
<dbReference type="SUPFAM" id="SSF56317">
    <property type="entry name" value="Carbon-nitrogen hydrolase"/>
    <property type="match status" value="2"/>
</dbReference>
<evidence type="ECO:0000313" key="4">
    <source>
        <dbReference type="Proteomes" id="UP000321034"/>
    </source>
</evidence>
<accession>A0A5C8I3H7</accession>
<dbReference type="PANTHER" id="PTHR43674">
    <property type="entry name" value="NITRILASE C965.09-RELATED"/>
    <property type="match status" value="1"/>
</dbReference>
<dbReference type="Gene3D" id="3.60.110.10">
    <property type="entry name" value="Carbon-nitrogen hydrolase"/>
    <property type="match status" value="2"/>
</dbReference>
<dbReference type="Pfam" id="PF00795">
    <property type="entry name" value="CN_hydrolase"/>
    <property type="match status" value="2"/>
</dbReference>
<reference evidence="3 4" key="1">
    <citation type="submission" date="2019-08" db="EMBL/GenBank/DDBJ databases">
        <authorList>
            <person name="Dong K."/>
        </authorList>
    </citation>
    <scope>NUCLEOTIDE SEQUENCE [LARGE SCALE GENOMIC DNA]</scope>
    <source>
        <strain evidence="3 4">JCM14558</strain>
    </source>
</reference>
<protein>
    <submittedName>
        <fullName evidence="3">Carbon-nitrogen hydrolase family protein</fullName>
    </submittedName>
</protein>
<dbReference type="AlphaFoldDB" id="A0A5C8I3H7"/>
<evidence type="ECO:0000313" key="3">
    <source>
        <dbReference type="EMBL" id="TXK12463.1"/>
    </source>
</evidence>
<feature type="domain" description="CN hydrolase" evidence="2">
    <location>
        <begin position="7"/>
        <end position="245"/>
    </location>
</feature>
<sequence>MIRMTTVRFAAAQFYSGTDVAENIALTVRWLRAAAEAGAQVVVTPENSNRVRDFTDRAGAWQHAETLDGAYVTGVRRACADLGIAAAVGVDLRGEHEPDVHICSVLIGSDGEILKVHRKHIFWDYEYTLFVPGTEPVEAVDTPFGRVGLLMCADGIVPEVPRLLALDGAQVLLNSLNSRGPDEHRLHVPQRALENRVWHVSANTVGGPADAYPWMGGSQIVDPDGETHAAAAEMGEEMVFADVELERADDKVAPGRGDLFAVRRPDLYGELTWDVADVPAAAMYGPAGEMPSHLVAVAPLQVSWFHNREWTVTRAIGQIAYAASRSIQLGVLPEMFCFERGEVARDPREAARVSAEVLQRLRDAARQYRLHVVANLVESDGDALYSTAWLIGPDGGDLLRYRRAHLDDADATWAVPGDDIAVAQTRIGRIGLMIGTEVWLPEMARLLTLEGAEIIAHPTDWDRAEAATTAAVQRTEENRVHLVSSTRLDNAAGLGSQVVESDEFVPGQPIALMRFPTAWTCRHGFEEQMRVELDLRGSNSKVQGHHLDPVATRQPDLYRAFTRPHTK</sequence>
<dbReference type="InterPro" id="IPR003010">
    <property type="entry name" value="C-N_Hydrolase"/>
</dbReference>
<proteinExistence type="predicted"/>